<organism evidence="1 2">
    <name type="scientific">Dethiosulfatarculus sandiegensis</name>
    <dbReference type="NCBI Taxonomy" id="1429043"/>
    <lineage>
        <taxon>Bacteria</taxon>
        <taxon>Pseudomonadati</taxon>
        <taxon>Thermodesulfobacteriota</taxon>
        <taxon>Desulfarculia</taxon>
        <taxon>Desulfarculales</taxon>
        <taxon>Desulfarculaceae</taxon>
        <taxon>Dethiosulfatarculus</taxon>
    </lineage>
</organism>
<keyword evidence="2" id="KW-1185">Reference proteome</keyword>
<evidence type="ECO:0008006" key="3">
    <source>
        <dbReference type="Google" id="ProtNLM"/>
    </source>
</evidence>
<gene>
    <name evidence="1" type="ORF">X474_08590</name>
</gene>
<dbReference type="InParanoid" id="A0A0D2JXK6"/>
<dbReference type="STRING" id="1429043.X474_08590"/>
<sequence length="59" mass="6632">MLNGVPVNYIKAYKWAEIAAANGVLNADKFRDELARIMTPAQITEAKRLAAEWKPKSKE</sequence>
<dbReference type="AlphaFoldDB" id="A0A0D2JXK6"/>
<dbReference type="InterPro" id="IPR011990">
    <property type="entry name" value="TPR-like_helical_dom_sf"/>
</dbReference>
<dbReference type="Proteomes" id="UP000032233">
    <property type="component" value="Unassembled WGS sequence"/>
</dbReference>
<evidence type="ECO:0000313" key="2">
    <source>
        <dbReference type="Proteomes" id="UP000032233"/>
    </source>
</evidence>
<dbReference type="Gene3D" id="1.25.40.10">
    <property type="entry name" value="Tetratricopeptide repeat domain"/>
    <property type="match status" value="1"/>
</dbReference>
<name>A0A0D2JXK6_9BACT</name>
<comment type="caution">
    <text evidence="1">The sequence shown here is derived from an EMBL/GenBank/DDBJ whole genome shotgun (WGS) entry which is preliminary data.</text>
</comment>
<proteinExistence type="predicted"/>
<evidence type="ECO:0000313" key="1">
    <source>
        <dbReference type="EMBL" id="KIX14320.1"/>
    </source>
</evidence>
<reference evidence="1 2" key="1">
    <citation type="submission" date="2013-11" db="EMBL/GenBank/DDBJ databases">
        <title>Metagenomic analysis of a methanogenic consortium involved in long chain n-alkane degradation.</title>
        <authorList>
            <person name="Davidova I.A."/>
            <person name="Callaghan A.V."/>
            <person name="Wawrik B."/>
            <person name="Pruitt S."/>
            <person name="Marks C."/>
            <person name="Duncan K.E."/>
            <person name="Suflita J.M."/>
        </authorList>
    </citation>
    <scope>NUCLEOTIDE SEQUENCE [LARGE SCALE GENOMIC DNA]</scope>
    <source>
        <strain evidence="1 2">SPR</strain>
    </source>
</reference>
<accession>A0A0D2JXK6</accession>
<protein>
    <recommendedName>
        <fullName evidence="3">Sel1 repeat family protein</fullName>
    </recommendedName>
</protein>
<dbReference type="EMBL" id="AZAC01000011">
    <property type="protein sequence ID" value="KIX14320.1"/>
    <property type="molecule type" value="Genomic_DNA"/>
</dbReference>